<keyword evidence="4" id="KW-1185">Reference proteome</keyword>
<dbReference type="EMBL" id="AZEF01000013">
    <property type="protein sequence ID" value="KRL02409.1"/>
    <property type="molecule type" value="Genomic_DNA"/>
</dbReference>
<evidence type="ECO:0000259" key="2">
    <source>
        <dbReference type="Pfam" id="PF25990"/>
    </source>
</evidence>
<dbReference type="Gene3D" id="2.40.50.100">
    <property type="match status" value="1"/>
</dbReference>
<reference evidence="3 4" key="1">
    <citation type="journal article" date="2015" name="Genome Announc.">
        <title>Expanding the biotechnology potential of lactobacilli through comparative genomics of 213 strains and associated genera.</title>
        <authorList>
            <person name="Sun Z."/>
            <person name="Harris H.M."/>
            <person name="McCann A."/>
            <person name="Guo C."/>
            <person name="Argimon S."/>
            <person name="Zhang W."/>
            <person name="Yang X."/>
            <person name="Jeffery I.B."/>
            <person name="Cooney J.C."/>
            <person name="Kagawa T.F."/>
            <person name="Liu W."/>
            <person name="Song Y."/>
            <person name="Salvetti E."/>
            <person name="Wrobel A."/>
            <person name="Rasinkangas P."/>
            <person name="Parkhill J."/>
            <person name="Rea M.C."/>
            <person name="O'Sullivan O."/>
            <person name="Ritari J."/>
            <person name="Douillard F.P."/>
            <person name="Paul Ross R."/>
            <person name="Yang R."/>
            <person name="Briner A.E."/>
            <person name="Felis G.E."/>
            <person name="de Vos W.M."/>
            <person name="Barrangou R."/>
            <person name="Klaenhammer T.R."/>
            <person name="Caufield P.W."/>
            <person name="Cui Y."/>
            <person name="Zhang H."/>
            <person name="O'Toole P.W."/>
        </authorList>
    </citation>
    <scope>NUCLEOTIDE SEQUENCE [LARGE SCALE GENOMIC DNA]</scope>
    <source>
        <strain evidence="3 4">DSM 19910</strain>
    </source>
</reference>
<dbReference type="PANTHER" id="PTHR30469">
    <property type="entry name" value="MULTIDRUG RESISTANCE PROTEIN MDTA"/>
    <property type="match status" value="1"/>
</dbReference>
<sequence>MKKKNIIIGSSVILCLLVLLGAVYIIKKHQNNTAEAKAQKYSIYHVTKTADLALSGSVQAQKSQLLTNPDGKVQTVLVKNGDTVTEGQQLLTTHDTDEQETVTTLQEQVNKARRTVLQAQQEANSSKSQLGKLSATDDGYSDLQKQQTEAQNALADAQADQTEVQNKLQRANAKVDNTLTAPYAGTVQLDYSKTGEAEITLISNDLNISGEISEYDYDKVKVGQNVDVTATATGQKTNATISYLAKVPAADSKPNNAKYQFEAPLNAKFLDGQTVKIAVPTSQVRLPKESVRKGQIYLVNNKHVTKRNISGHVQNGYYLVKSGVTAGQKIIANPDSALKQGERIAADD</sequence>
<feature type="domain" description="YknX-like beta-barrel" evidence="2">
    <location>
        <begin position="207"/>
        <end position="266"/>
    </location>
</feature>
<feature type="compositionally biased region" description="Low complexity" evidence="1">
    <location>
        <begin position="150"/>
        <end position="159"/>
    </location>
</feature>
<name>A0A0R1M3T1_9LACO</name>
<protein>
    <submittedName>
        <fullName evidence="3">Periplasmic component of efflux system</fullName>
    </submittedName>
</protein>
<dbReference type="AlphaFoldDB" id="A0A0R1M3T1"/>
<dbReference type="GO" id="GO:0015562">
    <property type="term" value="F:efflux transmembrane transporter activity"/>
    <property type="evidence" value="ECO:0007669"/>
    <property type="project" value="TreeGrafter"/>
</dbReference>
<dbReference type="RefSeq" id="WP_057742967.1">
    <property type="nucleotide sequence ID" value="NZ_AZEF01000013.1"/>
</dbReference>
<evidence type="ECO:0000313" key="3">
    <source>
        <dbReference type="EMBL" id="KRL02409.1"/>
    </source>
</evidence>
<dbReference type="InterPro" id="IPR058636">
    <property type="entry name" value="Beta-barrel_YknX"/>
</dbReference>
<accession>A0A0R1M3T1</accession>
<organism evidence="3 4">
    <name type="scientific">Liquorilactobacillus capillatus DSM 19910</name>
    <dbReference type="NCBI Taxonomy" id="1423731"/>
    <lineage>
        <taxon>Bacteria</taxon>
        <taxon>Bacillati</taxon>
        <taxon>Bacillota</taxon>
        <taxon>Bacilli</taxon>
        <taxon>Lactobacillales</taxon>
        <taxon>Lactobacillaceae</taxon>
        <taxon>Liquorilactobacillus</taxon>
    </lineage>
</organism>
<proteinExistence type="predicted"/>
<dbReference type="Proteomes" id="UP000051621">
    <property type="component" value="Unassembled WGS sequence"/>
</dbReference>
<feature type="compositionally biased region" description="Polar residues" evidence="1">
    <location>
        <begin position="119"/>
        <end position="131"/>
    </location>
</feature>
<evidence type="ECO:0000313" key="4">
    <source>
        <dbReference type="Proteomes" id="UP000051621"/>
    </source>
</evidence>
<dbReference type="OrthoDB" id="2142598at2"/>
<dbReference type="PANTHER" id="PTHR30469:SF33">
    <property type="entry name" value="SLR1207 PROTEIN"/>
    <property type="match status" value="1"/>
</dbReference>
<dbReference type="GO" id="GO:1990281">
    <property type="term" value="C:efflux pump complex"/>
    <property type="evidence" value="ECO:0007669"/>
    <property type="project" value="TreeGrafter"/>
</dbReference>
<evidence type="ECO:0000256" key="1">
    <source>
        <dbReference type="SAM" id="MobiDB-lite"/>
    </source>
</evidence>
<dbReference type="Gene3D" id="2.40.30.170">
    <property type="match status" value="1"/>
</dbReference>
<feature type="region of interest" description="Disordered" evidence="1">
    <location>
        <begin position="119"/>
        <end position="159"/>
    </location>
</feature>
<dbReference type="Pfam" id="PF25990">
    <property type="entry name" value="Beta-barrel_YknX"/>
    <property type="match status" value="1"/>
</dbReference>
<dbReference type="PATRIC" id="fig|1423731.3.peg.772"/>
<dbReference type="STRING" id="1423731.FC81_GL000753"/>
<comment type="caution">
    <text evidence="3">The sequence shown here is derived from an EMBL/GenBank/DDBJ whole genome shotgun (WGS) entry which is preliminary data.</text>
</comment>
<gene>
    <name evidence="3" type="ORF">FC81_GL000753</name>
</gene>